<dbReference type="EMBL" id="BAAAVS010000020">
    <property type="protein sequence ID" value="GAA3034025.1"/>
    <property type="molecule type" value="Genomic_DNA"/>
</dbReference>
<sequence>MVVVVARVCGVTMTIVDVVDVVAVGDGDVAAALAVDVIVAGVLGVSGGLAFVEVTVVGPVEVAVVRIVDVVAMGDGDVAAALAVDVIVAGVLGMRGHGGLHLSLDGHCSGMSSLSCIGLCA</sequence>
<gene>
    <name evidence="1" type="ORF">GCM10010528_13740</name>
</gene>
<name>A0ABP6LBJ3_9ACTN</name>
<comment type="caution">
    <text evidence="1">The sequence shown here is derived from an EMBL/GenBank/DDBJ whole genome shotgun (WGS) entry which is preliminary data.</text>
</comment>
<dbReference type="Proteomes" id="UP001501035">
    <property type="component" value="Unassembled WGS sequence"/>
</dbReference>
<evidence type="ECO:0000313" key="1">
    <source>
        <dbReference type="EMBL" id="GAA3034025.1"/>
    </source>
</evidence>
<organism evidence="1 2">
    <name type="scientific">Gordonia defluvii</name>
    <dbReference type="NCBI Taxonomy" id="283718"/>
    <lineage>
        <taxon>Bacteria</taxon>
        <taxon>Bacillati</taxon>
        <taxon>Actinomycetota</taxon>
        <taxon>Actinomycetes</taxon>
        <taxon>Mycobacteriales</taxon>
        <taxon>Gordoniaceae</taxon>
        <taxon>Gordonia</taxon>
    </lineage>
</organism>
<proteinExistence type="predicted"/>
<protein>
    <submittedName>
        <fullName evidence="1">Uncharacterized protein</fullName>
    </submittedName>
</protein>
<evidence type="ECO:0000313" key="2">
    <source>
        <dbReference type="Proteomes" id="UP001501035"/>
    </source>
</evidence>
<keyword evidence="2" id="KW-1185">Reference proteome</keyword>
<accession>A0ABP6LBJ3</accession>
<reference evidence="2" key="1">
    <citation type="journal article" date="2019" name="Int. J. Syst. Evol. Microbiol.">
        <title>The Global Catalogue of Microorganisms (GCM) 10K type strain sequencing project: providing services to taxonomists for standard genome sequencing and annotation.</title>
        <authorList>
            <consortium name="The Broad Institute Genomics Platform"/>
            <consortium name="The Broad Institute Genome Sequencing Center for Infectious Disease"/>
            <person name="Wu L."/>
            <person name="Ma J."/>
        </authorList>
    </citation>
    <scope>NUCLEOTIDE SEQUENCE [LARGE SCALE GENOMIC DNA]</scope>
    <source>
        <strain evidence="2">JCM 14234</strain>
    </source>
</reference>